<dbReference type="PANTHER" id="PTHR36617">
    <property type="entry name" value="PROTEIN, PUTATIVE-RELATED"/>
    <property type="match status" value="1"/>
</dbReference>
<proteinExistence type="predicted"/>
<protein>
    <recommendedName>
        <fullName evidence="2">Reverse transcriptase zinc-binding domain-containing protein</fullName>
    </recommendedName>
</protein>
<dbReference type="eggNOG" id="KOG1075">
    <property type="taxonomic scope" value="Eukaryota"/>
</dbReference>
<feature type="domain" description="Reverse transcriptase zinc-binding" evidence="2">
    <location>
        <begin position="387"/>
        <end position="452"/>
    </location>
</feature>
<dbReference type="AlphaFoldDB" id="A0A061DW40"/>
<dbReference type="PANTHER" id="PTHR36617:SF5">
    <property type="entry name" value="OS05G0421675 PROTEIN"/>
    <property type="match status" value="1"/>
</dbReference>
<reference evidence="3 4" key="1">
    <citation type="journal article" date="2013" name="Genome Biol.">
        <title>The genome sequence of the most widely cultivated cacao type and its use to identify candidate genes regulating pod color.</title>
        <authorList>
            <person name="Motamayor J.C."/>
            <person name="Mockaitis K."/>
            <person name="Schmutz J."/>
            <person name="Haiminen N."/>
            <person name="Iii D.L."/>
            <person name="Cornejo O."/>
            <person name="Findley S.D."/>
            <person name="Zheng P."/>
            <person name="Utro F."/>
            <person name="Royaert S."/>
            <person name="Saski C."/>
            <person name="Jenkins J."/>
            <person name="Podicheti R."/>
            <person name="Zhao M."/>
            <person name="Scheffler B.E."/>
            <person name="Stack J.C."/>
            <person name="Feltus F.A."/>
            <person name="Mustiga G.M."/>
            <person name="Amores F."/>
            <person name="Phillips W."/>
            <person name="Marelli J.P."/>
            <person name="May G.D."/>
            <person name="Shapiro H."/>
            <person name="Ma J."/>
            <person name="Bustamante C.D."/>
            <person name="Schnell R.J."/>
            <person name="Main D."/>
            <person name="Gilbert D."/>
            <person name="Parida L."/>
            <person name="Kuhn D.N."/>
        </authorList>
    </citation>
    <scope>NUCLEOTIDE SEQUENCE [LARGE SCALE GENOMIC DNA]</scope>
    <source>
        <strain evidence="4">cv. Matina 1-6</strain>
    </source>
</reference>
<dbReference type="SUPFAM" id="SSF56219">
    <property type="entry name" value="DNase I-like"/>
    <property type="match status" value="1"/>
</dbReference>
<evidence type="ECO:0000256" key="1">
    <source>
        <dbReference type="SAM" id="MobiDB-lite"/>
    </source>
</evidence>
<dbReference type="Pfam" id="PF13966">
    <property type="entry name" value="zf-RVT"/>
    <property type="match status" value="1"/>
</dbReference>
<accession>A0A061DW40</accession>
<dbReference type="Gramene" id="EOX94188">
    <property type="protein sequence ID" value="EOX94188"/>
    <property type="gene ID" value="TCM_003625"/>
</dbReference>
<dbReference type="Gene3D" id="3.60.10.10">
    <property type="entry name" value="Endonuclease/exonuclease/phosphatase"/>
    <property type="match status" value="1"/>
</dbReference>
<dbReference type="HOGENOM" id="CLU_480141_0_0_1"/>
<dbReference type="Proteomes" id="UP000026915">
    <property type="component" value="Chromosome 1"/>
</dbReference>
<evidence type="ECO:0000313" key="4">
    <source>
        <dbReference type="Proteomes" id="UP000026915"/>
    </source>
</evidence>
<keyword evidence="4" id="KW-1185">Reference proteome</keyword>
<name>A0A061DW40_THECC</name>
<evidence type="ECO:0000313" key="3">
    <source>
        <dbReference type="EMBL" id="EOX94188.1"/>
    </source>
</evidence>
<sequence length="568" mass="66128">MLGEMLVSLENLGTSKGGLKGNAQQRERPQDRGLCSGEKKRALRRAINNSRPNMVFVQETKIQNPYDGLDEKIWLKESVQGRAIKSEGRASGLLCIWQEGFFKVEEVISHKNYLFLIGMARGIRTKVGFGNVYTSNDEKEQNVVWDELSQIIAGGDISWVLGGDFKSVRNEEERIGRGEVNRTAASFDHFINEVGLIDLSLTGSKFTWCNNKEEPAFSKLDKKKENKLNSTLEIRNHNVSELEGVKNEVARYFTRFYKNQKVLTFREFNCDVRAISGETLDFLERKFSVEEVWELFVVVMETKLWVENNLQMAVGNGCINEFGHWKHDLWRWDVELRRMPLGWEERQWSQFRATVEEYHLNKEIEDMLMWNRSALGNYIVKAFGKELMHSNDSNREGWKEVWAKLAPFRIKVFCWQLLHERVVVKHELVRRGLLSVDVARCALCHEQQETVEEWVKPSQGKMKFNVDGAAKRSLGEVGIRGVLKDENESFKITFSKAIRMGDASFAENAVKWVNNPREAPWRIRKWILHIERLKKSIQKWKDCPYDSVMNMLTDVYSCANFLVIYEWD</sequence>
<dbReference type="InterPro" id="IPR036691">
    <property type="entry name" value="Endo/exonu/phosph_ase_sf"/>
</dbReference>
<organism evidence="3 4">
    <name type="scientific">Theobroma cacao</name>
    <name type="common">Cacao</name>
    <name type="synonym">Cocoa</name>
    <dbReference type="NCBI Taxonomy" id="3641"/>
    <lineage>
        <taxon>Eukaryota</taxon>
        <taxon>Viridiplantae</taxon>
        <taxon>Streptophyta</taxon>
        <taxon>Embryophyta</taxon>
        <taxon>Tracheophyta</taxon>
        <taxon>Spermatophyta</taxon>
        <taxon>Magnoliopsida</taxon>
        <taxon>eudicotyledons</taxon>
        <taxon>Gunneridae</taxon>
        <taxon>Pentapetalae</taxon>
        <taxon>rosids</taxon>
        <taxon>malvids</taxon>
        <taxon>Malvales</taxon>
        <taxon>Malvaceae</taxon>
        <taxon>Byttnerioideae</taxon>
        <taxon>Theobroma</taxon>
    </lineage>
</organism>
<dbReference type="EMBL" id="CM001879">
    <property type="protein sequence ID" value="EOX94188.1"/>
    <property type="molecule type" value="Genomic_DNA"/>
</dbReference>
<dbReference type="InterPro" id="IPR026960">
    <property type="entry name" value="RVT-Znf"/>
</dbReference>
<feature type="region of interest" description="Disordered" evidence="1">
    <location>
        <begin position="16"/>
        <end position="36"/>
    </location>
</feature>
<evidence type="ECO:0000259" key="2">
    <source>
        <dbReference type="Pfam" id="PF13966"/>
    </source>
</evidence>
<dbReference type="InParanoid" id="A0A061DW40"/>
<gene>
    <name evidence="3" type="ORF">TCM_003625</name>
</gene>